<evidence type="ECO:0000313" key="2">
    <source>
        <dbReference type="EMBL" id="KAF8782608.1"/>
    </source>
</evidence>
<feature type="transmembrane region" description="Helical" evidence="1">
    <location>
        <begin position="165"/>
        <end position="186"/>
    </location>
</feature>
<name>A0A8T0F125_ARGBR</name>
<reference evidence="2" key="1">
    <citation type="journal article" date="2020" name="bioRxiv">
        <title>Chromosome-level reference genome of the European wasp spider Argiope bruennichi: a resource for studies on range expansion and evolutionary adaptation.</title>
        <authorList>
            <person name="Sheffer M.M."/>
            <person name="Hoppe A."/>
            <person name="Krehenwinkel H."/>
            <person name="Uhl G."/>
            <person name="Kuss A.W."/>
            <person name="Jensen L."/>
            <person name="Jensen C."/>
            <person name="Gillespie R.G."/>
            <person name="Hoff K.J."/>
            <person name="Prost S."/>
        </authorList>
    </citation>
    <scope>NUCLEOTIDE SEQUENCE</scope>
</reference>
<proteinExistence type="predicted"/>
<evidence type="ECO:0000313" key="3">
    <source>
        <dbReference type="Proteomes" id="UP000807504"/>
    </source>
</evidence>
<comment type="caution">
    <text evidence="2">The sequence shown here is derived from an EMBL/GenBank/DDBJ whole genome shotgun (WGS) entry which is preliminary data.</text>
</comment>
<dbReference type="EMBL" id="JABXBU010001863">
    <property type="protein sequence ID" value="KAF8782608.1"/>
    <property type="molecule type" value="Genomic_DNA"/>
</dbReference>
<organism evidence="2 3">
    <name type="scientific">Argiope bruennichi</name>
    <name type="common">Wasp spider</name>
    <name type="synonym">Aranea bruennichi</name>
    <dbReference type="NCBI Taxonomy" id="94029"/>
    <lineage>
        <taxon>Eukaryota</taxon>
        <taxon>Metazoa</taxon>
        <taxon>Ecdysozoa</taxon>
        <taxon>Arthropoda</taxon>
        <taxon>Chelicerata</taxon>
        <taxon>Arachnida</taxon>
        <taxon>Araneae</taxon>
        <taxon>Araneomorphae</taxon>
        <taxon>Entelegynae</taxon>
        <taxon>Araneoidea</taxon>
        <taxon>Araneidae</taxon>
        <taxon>Argiope</taxon>
    </lineage>
</organism>
<keyword evidence="1" id="KW-1133">Transmembrane helix</keyword>
<dbReference type="Proteomes" id="UP000807504">
    <property type="component" value="Unassembled WGS sequence"/>
</dbReference>
<reference evidence="2" key="2">
    <citation type="submission" date="2020-06" db="EMBL/GenBank/DDBJ databases">
        <authorList>
            <person name="Sheffer M."/>
        </authorList>
    </citation>
    <scope>NUCLEOTIDE SEQUENCE</scope>
</reference>
<protein>
    <submittedName>
        <fullName evidence="2">Uncharacterized protein</fullName>
    </submittedName>
</protein>
<gene>
    <name evidence="2" type="ORF">HNY73_012872</name>
</gene>
<keyword evidence="3" id="KW-1185">Reference proteome</keyword>
<accession>A0A8T0F125</accession>
<evidence type="ECO:0000256" key="1">
    <source>
        <dbReference type="SAM" id="Phobius"/>
    </source>
</evidence>
<sequence length="195" mass="22573">MSYEEDRFFGDGFESLAKKDRKTSTRKRTVCLWINGSPSTRWIRIFGSREAWLLDVVDSIKTLTEVLELNTRFFQSYNNKIQLFVTSKASLLHLGIVDFSKVLTKGLGFSRIYRQSDNKKTQLFCDAKYQSFSFLYLKPGIVDVLTKSMGYKQNEEVSPRRGFGIIWWGVNSHSVMVIPFMSILYLSAVHHSKID</sequence>
<dbReference type="AlphaFoldDB" id="A0A8T0F125"/>
<keyword evidence="1" id="KW-0812">Transmembrane</keyword>
<keyword evidence="1" id="KW-0472">Membrane</keyword>